<dbReference type="InterPro" id="IPR002575">
    <property type="entry name" value="Aminoglycoside_PTrfase"/>
</dbReference>
<evidence type="ECO:0000313" key="3">
    <source>
        <dbReference type="Proteomes" id="UP000306985"/>
    </source>
</evidence>
<dbReference type="EMBL" id="SZZH01000006">
    <property type="protein sequence ID" value="TKV56811.1"/>
    <property type="molecule type" value="Genomic_DNA"/>
</dbReference>
<accession>A0A4U6QA71</accession>
<organism evidence="2 3">
    <name type="scientific">Nakamurella flava</name>
    <dbReference type="NCBI Taxonomy" id="2576308"/>
    <lineage>
        <taxon>Bacteria</taxon>
        <taxon>Bacillati</taxon>
        <taxon>Actinomycetota</taxon>
        <taxon>Actinomycetes</taxon>
        <taxon>Nakamurellales</taxon>
        <taxon>Nakamurellaceae</taxon>
        <taxon>Nakamurella</taxon>
    </lineage>
</organism>
<keyword evidence="3" id="KW-1185">Reference proteome</keyword>
<dbReference type="InterPro" id="IPR011009">
    <property type="entry name" value="Kinase-like_dom_sf"/>
</dbReference>
<feature type="domain" description="Aminoglycoside phosphotransferase" evidence="1">
    <location>
        <begin position="66"/>
        <end position="249"/>
    </location>
</feature>
<evidence type="ECO:0000313" key="2">
    <source>
        <dbReference type="EMBL" id="TKV56811.1"/>
    </source>
</evidence>
<protein>
    <recommendedName>
        <fullName evidence="1">Aminoglycoside phosphotransferase domain-containing protein</fullName>
    </recommendedName>
</protein>
<dbReference type="Pfam" id="PF01636">
    <property type="entry name" value="APH"/>
    <property type="match status" value="1"/>
</dbReference>
<dbReference type="SUPFAM" id="SSF56112">
    <property type="entry name" value="Protein kinase-like (PK-like)"/>
    <property type="match status" value="1"/>
</dbReference>
<dbReference type="RefSeq" id="WP_137451198.1">
    <property type="nucleotide sequence ID" value="NZ_SZZH01000006.1"/>
</dbReference>
<evidence type="ECO:0000259" key="1">
    <source>
        <dbReference type="Pfam" id="PF01636"/>
    </source>
</evidence>
<comment type="caution">
    <text evidence="2">The sequence shown here is derived from an EMBL/GenBank/DDBJ whole genome shotgun (WGS) entry which is preliminary data.</text>
</comment>
<proteinExistence type="predicted"/>
<gene>
    <name evidence="2" type="ORF">FDO65_18365</name>
</gene>
<dbReference type="OrthoDB" id="101887at2"/>
<reference evidence="2 3" key="1">
    <citation type="submission" date="2019-05" db="EMBL/GenBank/DDBJ databases">
        <title>Nakamurella sp. N5BH11, whole genome shotgun sequence.</title>
        <authorList>
            <person name="Tuo L."/>
        </authorList>
    </citation>
    <scope>NUCLEOTIDE SEQUENCE [LARGE SCALE GENOMIC DNA]</scope>
    <source>
        <strain evidence="2 3">N5BH11</strain>
    </source>
</reference>
<name>A0A4U6QA71_9ACTN</name>
<dbReference type="AlphaFoldDB" id="A0A4U6QA71"/>
<sequence length="348" mass="37714">MNEAILSWVDDRLADLAGPAADGPVRVGPVLESRVRPWGTVLRLPVASWFPRSPGSRGDWVWFKSSAPATRYEATVTSVVAQRHAPAVVAPLAVDPDRGWLLLPDGGAPIAEAADDPAGALAAAILEYGRLQRAVTPDSCALVAAGVPDLRPSNLRRSFGDALLAARRAVIDAATACGDPDRKDLVLLRGQLAQINRRREELLAPVRVLERSALRPSVDHNDLHPGNVLLGGGSPRFYDWGDASIAHPFAAVQLPLGYLRHVSRDEKLFTETRDAYLEGFAGSACGEDLRATLDAAVRLAPISRTLSWDRALRLSRELGEPIDSEQLLAPARTFVKLLDPEPYHWPWA</sequence>
<dbReference type="Proteomes" id="UP000306985">
    <property type="component" value="Unassembled WGS sequence"/>
</dbReference>
<dbReference type="Gene3D" id="3.90.1200.10">
    <property type="match status" value="1"/>
</dbReference>